<comment type="subcellular location">
    <subcellularLocation>
        <location evidence="1">Membrane</location>
        <topology evidence="1">Multi-pass membrane protein</topology>
    </subcellularLocation>
</comment>
<keyword evidence="4 5" id="KW-0472">Membrane</keyword>
<feature type="transmembrane region" description="Helical" evidence="5">
    <location>
        <begin position="120"/>
        <end position="142"/>
    </location>
</feature>
<evidence type="ECO:0000256" key="2">
    <source>
        <dbReference type="ARBA" id="ARBA00022692"/>
    </source>
</evidence>
<dbReference type="PROSITE" id="PS00217">
    <property type="entry name" value="SUGAR_TRANSPORT_2"/>
    <property type="match status" value="1"/>
</dbReference>
<dbReference type="AlphaFoldDB" id="A0AAW0STE9"/>
<protein>
    <recommendedName>
        <fullName evidence="6">Major facilitator superfamily (MFS) profile domain-containing protein</fullName>
    </recommendedName>
</protein>
<feature type="transmembrane region" description="Helical" evidence="5">
    <location>
        <begin position="272"/>
        <end position="291"/>
    </location>
</feature>
<sequence>MEEEGKQESRRGRRNRLLRQFSKIARSSLGTGLMGTLFTYPAVLVQDLQTHGTSLYGTPLDIDGLQDIIGSLLMLSSLPGAWVTGALAMRLGRRKGMMMNGALAFIGWLAMALIPHYSGILLSRCISGVALGGMTVIVNSYVAELADADVRGMMCMCLNLAILAGQVLSVALGYCVRYYTVAFINALVPAAFVLFLVWLPESPSYLVVTGREDKAMKVLLELRGHHANIQQESLLVVSGLFFLVAFTGFLAINSYSVQIFEAAGSSVDSGVASIILMVLQFAGGIVSVFLIDGIGRRNTLFLCFSIMAVGLGLMSVYCGVLESGSTTTITTFITTTTTAATTTTTTTATSPAVVGIEGWGWAPLAFLGLSQTAMFMGLNLMPFLLNQEYFPTAIRSQACSICFTIWTLSTFTTLQFFTPMVTVMTQAGLYGAYCFFCVVGIPIHVLLHQRDSWESRWIYPKNNPNSCISNPVEKTQSASWPELRHYHGRAAQRWRVLFLSHKCPAARPSLHRTRRNATVDLNP</sequence>
<feature type="transmembrane region" description="Helical" evidence="5">
    <location>
        <begin position="233"/>
        <end position="252"/>
    </location>
</feature>
<keyword evidence="2 5" id="KW-0812">Transmembrane</keyword>
<evidence type="ECO:0000256" key="5">
    <source>
        <dbReference type="SAM" id="Phobius"/>
    </source>
</evidence>
<dbReference type="PROSITE" id="PS50850">
    <property type="entry name" value="MFS"/>
    <property type="match status" value="1"/>
</dbReference>
<dbReference type="Pfam" id="PF00083">
    <property type="entry name" value="Sugar_tr"/>
    <property type="match status" value="2"/>
</dbReference>
<dbReference type="GO" id="GO:0016020">
    <property type="term" value="C:membrane"/>
    <property type="evidence" value="ECO:0007669"/>
    <property type="project" value="UniProtKB-SubCell"/>
</dbReference>
<evidence type="ECO:0000256" key="4">
    <source>
        <dbReference type="ARBA" id="ARBA00023136"/>
    </source>
</evidence>
<dbReference type="InterPro" id="IPR036259">
    <property type="entry name" value="MFS_trans_sf"/>
</dbReference>
<dbReference type="InterPro" id="IPR005828">
    <property type="entry name" value="MFS_sugar_transport-like"/>
</dbReference>
<feature type="transmembrane region" description="Helical" evidence="5">
    <location>
        <begin position="96"/>
        <end position="114"/>
    </location>
</feature>
<name>A0AAW0STE9_SCYPA</name>
<evidence type="ECO:0000313" key="8">
    <source>
        <dbReference type="Proteomes" id="UP001487740"/>
    </source>
</evidence>
<comment type="caution">
    <text evidence="7">The sequence shown here is derived from an EMBL/GenBank/DDBJ whole genome shotgun (WGS) entry which is preliminary data.</text>
</comment>
<evidence type="ECO:0000259" key="6">
    <source>
        <dbReference type="PROSITE" id="PS50850"/>
    </source>
</evidence>
<feature type="transmembrane region" description="Helical" evidence="5">
    <location>
        <begin position="178"/>
        <end position="199"/>
    </location>
</feature>
<dbReference type="InterPro" id="IPR050549">
    <property type="entry name" value="MFS_Trehalose_Transporter"/>
</dbReference>
<dbReference type="InterPro" id="IPR020846">
    <property type="entry name" value="MFS_dom"/>
</dbReference>
<feature type="transmembrane region" description="Helical" evidence="5">
    <location>
        <begin position="397"/>
        <end position="417"/>
    </location>
</feature>
<accession>A0AAW0STE9</accession>
<evidence type="ECO:0000256" key="3">
    <source>
        <dbReference type="ARBA" id="ARBA00022989"/>
    </source>
</evidence>
<evidence type="ECO:0000256" key="1">
    <source>
        <dbReference type="ARBA" id="ARBA00004141"/>
    </source>
</evidence>
<feature type="transmembrane region" description="Helical" evidence="5">
    <location>
        <begin position="361"/>
        <end position="385"/>
    </location>
</feature>
<evidence type="ECO:0000313" key="7">
    <source>
        <dbReference type="EMBL" id="KAK8378189.1"/>
    </source>
</evidence>
<dbReference type="SUPFAM" id="SSF103473">
    <property type="entry name" value="MFS general substrate transporter"/>
    <property type="match status" value="1"/>
</dbReference>
<gene>
    <name evidence="7" type="ORF">O3P69_018869</name>
</gene>
<dbReference type="PANTHER" id="PTHR48021">
    <property type="match status" value="1"/>
</dbReference>
<dbReference type="EMBL" id="JARAKH010000046">
    <property type="protein sequence ID" value="KAK8378189.1"/>
    <property type="molecule type" value="Genomic_DNA"/>
</dbReference>
<dbReference type="GO" id="GO:0022857">
    <property type="term" value="F:transmembrane transporter activity"/>
    <property type="evidence" value="ECO:0007669"/>
    <property type="project" value="InterPro"/>
</dbReference>
<organism evidence="7 8">
    <name type="scientific">Scylla paramamosain</name>
    <name type="common">Mud crab</name>
    <dbReference type="NCBI Taxonomy" id="85552"/>
    <lineage>
        <taxon>Eukaryota</taxon>
        <taxon>Metazoa</taxon>
        <taxon>Ecdysozoa</taxon>
        <taxon>Arthropoda</taxon>
        <taxon>Crustacea</taxon>
        <taxon>Multicrustacea</taxon>
        <taxon>Malacostraca</taxon>
        <taxon>Eumalacostraca</taxon>
        <taxon>Eucarida</taxon>
        <taxon>Decapoda</taxon>
        <taxon>Pleocyemata</taxon>
        <taxon>Brachyura</taxon>
        <taxon>Eubrachyura</taxon>
        <taxon>Portunoidea</taxon>
        <taxon>Portunidae</taxon>
        <taxon>Portuninae</taxon>
        <taxon>Scylla</taxon>
    </lineage>
</organism>
<keyword evidence="3 5" id="KW-1133">Transmembrane helix</keyword>
<keyword evidence="8" id="KW-1185">Reference proteome</keyword>
<feature type="transmembrane region" description="Helical" evidence="5">
    <location>
        <begin position="429"/>
        <end position="447"/>
    </location>
</feature>
<dbReference type="InterPro" id="IPR005829">
    <property type="entry name" value="Sugar_transporter_CS"/>
</dbReference>
<feature type="transmembrane region" description="Helical" evidence="5">
    <location>
        <begin position="298"/>
        <end position="317"/>
    </location>
</feature>
<reference evidence="7 8" key="1">
    <citation type="submission" date="2023-03" db="EMBL/GenBank/DDBJ databases">
        <title>High-quality genome of Scylla paramamosain provides insights in environmental adaptation.</title>
        <authorList>
            <person name="Zhang L."/>
        </authorList>
    </citation>
    <scope>NUCLEOTIDE SEQUENCE [LARGE SCALE GENOMIC DNA]</scope>
    <source>
        <strain evidence="7">LZ_2023a</strain>
        <tissue evidence="7">Muscle</tissue>
    </source>
</reference>
<dbReference type="PANTHER" id="PTHR48021:SF39">
    <property type="entry name" value="MAJOR FACILITATOR SUPERFAMILY (MFS) PROFILE DOMAIN-CONTAINING PROTEIN"/>
    <property type="match status" value="1"/>
</dbReference>
<dbReference type="Proteomes" id="UP001487740">
    <property type="component" value="Unassembled WGS sequence"/>
</dbReference>
<dbReference type="Gene3D" id="1.20.1250.20">
    <property type="entry name" value="MFS general substrate transporter like domains"/>
    <property type="match status" value="2"/>
</dbReference>
<feature type="domain" description="Major facilitator superfamily (MFS) profile" evidence="6">
    <location>
        <begin position="27"/>
        <end position="452"/>
    </location>
</feature>
<feature type="transmembrane region" description="Helical" evidence="5">
    <location>
        <begin position="154"/>
        <end position="172"/>
    </location>
</feature>
<proteinExistence type="predicted"/>
<feature type="transmembrane region" description="Helical" evidence="5">
    <location>
        <begin position="68"/>
        <end position="89"/>
    </location>
</feature>
<feature type="transmembrane region" description="Helical" evidence="5">
    <location>
        <begin position="21"/>
        <end position="43"/>
    </location>
</feature>